<reference evidence="2" key="1">
    <citation type="submission" date="2016-02" db="EMBL/GenBank/DDBJ databases">
        <title>Draft Genome Sequence of Sporotomaculum syntrophicum Strain FB, a Syntrophic Benzoate Degrader.</title>
        <authorList>
            <person name="Nobu M.K."/>
            <person name="Narihiro T."/>
            <person name="Qiu Y.-L."/>
            <person name="Ohashi A."/>
            <person name="Liu W.-T."/>
            <person name="Yuji S."/>
        </authorList>
    </citation>
    <scope>NUCLEOTIDE SEQUENCE</scope>
    <source>
        <strain evidence="2">FB</strain>
    </source>
</reference>
<dbReference type="InterPro" id="IPR050471">
    <property type="entry name" value="AB_hydrolase"/>
</dbReference>
<dbReference type="PRINTS" id="PR00111">
    <property type="entry name" value="ABHYDROLASE"/>
</dbReference>
<dbReference type="Gene3D" id="3.40.50.1820">
    <property type="entry name" value="alpha/beta hydrolase"/>
    <property type="match status" value="1"/>
</dbReference>
<evidence type="ECO:0000313" key="3">
    <source>
        <dbReference type="Proteomes" id="UP000798488"/>
    </source>
</evidence>
<evidence type="ECO:0000259" key="1">
    <source>
        <dbReference type="Pfam" id="PF00561"/>
    </source>
</evidence>
<sequence>MPFTQVNGINLHYEIRGAGPRVLFIHGIGADLKSPVSIFTTPVPQYFTVLAFDPRGLGESDSPQEPCSIAELADNAAGLAEAAGWERYHVLGASMGGMVAQELALRYPARVERLVLSVTNGGGVNSGPQVIDKLNEMSTAEKLKLSDSRKDKAWVAAHPELVSQAEQESKAFLAALQANPEHLRGYNNQVYAVLRHNTFARLPQIKAPTLVIGGRYDNSCPPDITRALAKQIPGARYELLESGHGDWYFDSAAWAMIIDFLRG</sequence>
<dbReference type="PANTHER" id="PTHR43433">
    <property type="entry name" value="HYDROLASE, ALPHA/BETA FOLD FAMILY PROTEIN"/>
    <property type="match status" value="1"/>
</dbReference>
<accession>A0A9D2WSB5</accession>
<comment type="caution">
    <text evidence="2">The sequence shown here is derived from an EMBL/GenBank/DDBJ whole genome shotgun (WGS) entry which is preliminary data.</text>
</comment>
<protein>
    <submittedName>
        <fullName evidence="2">Dihydrolipoyllysine-residue acetyltransferase component of acetoin cleaving system</fullName>
        <ecNumber evidence="2">2.3.1.12</ecNumber>
    </submittedName>
</protein>
<dbReference type="PANTHER" id="PTHR43433:SF5">
    <property type="entry name" value="AB HYDROLASE-1 DOMAIN-CONTAINING PROTEIN"/>
    <property type="match status" value="1"/>
</dbReference>
<keyword evidence="3" id="KW-1185">Reference proteome</keyword>
<keyword evidence="2" id="KW-0808">Transferase</keyword>
<name>A0A9D2WSB5_9FIRM</name>
<dbReference type="InterPro" id="IPR000073">
    <property type="entry name" value="AB_hydrolase_1"/>
</dbReference>
<dbReference type="EMBL" id="LSRS01000003">
    <property type="protein sequence ID" value="KAF1085702.1"/>
    <property type="molecule type" value="Genomic_DNA"/>
</dbReference>
<dbReference type="GO" id="GO:0004742">
    <property type="term" value="F:dihydrolipoyllysine-residue acetyltransferase activity"/>
    <property type="evidence" value="ECO:0007669"/>
    <property type="project" value="UniProtKB-EC"/>
</dbReference>
<evidence type="ECO:0000313" key="2">
    <source>
        <dbReference type="EMBL" id="KAF1085702.1"/>
    </source>
</evidence>
<dbReference type="InterPro" id="IPR029058">
    <property type="entry name" value="AB_hydrolase_fold"/>
</dbReference>
<dbReference type="GO" id="GO:0046503">
    <property type="term" value="P:glycerolipid catabolic process"/>
    <property type="evidence" value="ECO:0007669"/>
    <property type="project" value="TreeGrafter"/>
</dbReference>
<keyword evidence="2" id="KW-0012">Acyltransferase</keyword>
<dbReference type="RefSeq" id="WP_161822138.1">
    <property type="nucleotide sequence ID" value="NZ_LSRS01000003.1"/>
</dbReference>
<dbReference type="GO" id="GO:0004806">
    <property type="term" value="F:triacylglycerol lipase activity"/>
    <property type="evidence" value="ECO:0007669"/>
    <property type="project" value="TreeGrafter"/>
</dbReference>
<gene>
    <name evidence="2" type="primary">acoC</name>
    <name evidence="2" type="ORF">SPSYN_01848</name>
</gene>
<dbReference type="AlphaFoldDB" id="A0A9D2WSB5"/>
<dbReference type="Proteomes" id="UP000798488">
    <property type="component" value="Unassembled WGS sequence"/>
</dbReference>
<dbReference type="OrthoDB" id="9775557at2"/>
<feature type="domain" description="AB hydrolase-1" evidence="1">
    <location>
        <begin position="20"/>
        <end position="244"/>
    </location>
</feature>
<organism evidence="2 3">
    <name type="scientific">Sporotomaculum syntrophicum</name>
    <dbReference type="NCBI Taxonomy" id="182264"/>
    <lineage>
        <taxon>Bacteria</taxon>
        <taxon>Bacillati</taxon>
        <taxon>Bacillota</taxon>
        <taxon>Clostridia</taxon>
        <taxon>Eubacteriales</taxon>
        <taxon>Desulfallaceae</taxon>
        <taxon>Sporotomaculum</taxon>
    </lineage>
</organism>
<proteinExistence type="predicted"/>
<dbReference type="EC" id="2.3.1.12" evidence="2"/>
<dbReference type="SUPFAM" id="SSF53474">
    <property type="entry name" value="alpha/beta-Hydrolases"/>
    <property type="match status" value="1"/>
</dbReference>
<dbReference type="Pfam" id="PF00561">
    <property type="entry name" value="Abhydrolase_1"/>
    <property type="match status" value="1"/>
</dbReference>